<dbReference type="EMBL" id="DVGZ01000100">
    <property type="protein sequence ID" value="HIR47783.1"/>
    <property type="molecule type" value="Genomic_DNA"/>
</dbReference>
<feature type="domain" description="Baseplate J-like central" evidence="2">
    <location>
        <begin position="204"/>
        <end position="274"/>
    </location>
</feature>
<dbReference type="AlphaFoldDB" id="A0A9D1AQM7"/>
<feature type="domain" description="Baseplate protein J-like barrel" evidence="1">
    <location>
        <begin position="108"/>
        <end position="183"/>
    </location>
</feature>
<dbReference type="Pfam" id="PF04865">
    <property type="entry name" value="Baseplate_J"/>
    <property type="match status" value="1"/>
</dbReference>
<evidence type="ECO:0000259" key="3">
    <source>
        <dbReference type="Pfam" id="PF26079"/>
    </source>
</evidence>
<comment type="caution">
    <text evidence="4">The sequence shown here is derived from an EMBL/GenBank/DDBJ whole genome shotgun (WGS) entry which is preliminary data.</text>
</comment>
<dbReference type="PIRSF" id="PIRSF020481">
    <property type="entry name" value="BAP"/>
    <property type="match status" value="1"/>
</dbReference>
<sequence length="378" mass="40995">MARNVEYQYVSTDVNSVISLLTSAYEKITGIAVQPSSPEKLFLQWAAGIVVQEREQINHAGNQNLPSRAEGKNLDAIGEELYRVSRPAAQPAVCTERFFLSAVQSSAILISGGTRVTDAGSSLVWETVSDIYIQPGETYADVSLRCQTLGTTGNGYAMGQLNTLIDLFPYYDRCENLTVSDGGSDQPSDDEYYELIRSAMDSYSTAGPGGGYIYHAKKVSTEIADVVANSPEAGKVALYVLMKDGSIAQPEIKKAVLAACSSDTVRPLTDYVSVEDPEVVEASIQVTYYVPSDSVLSSAELEQSVHTAVQEYINWQCAKLGRDINPSKLISLLMQTGVKRVEVTSPSYQALRDGSDRSVPQIASFDQKSIINGGFEDE</sequence>
<evidence type="ECO:0000259" key="1">
    <source>
        <dbReference type="Pfam" id="PF04865"/>
    </source>
</evidence>
<dbReference type="Pfam" id="PF26078">
    <property type="entry name" value="Baseplate_J_M"/>
    <property type="match status" value="1"/>
</dbReference>
<accession>A0A9D1AQM7</accession>
<evidence type="ECO:0000313" key="5">
    <source>
        <dbReference type="Proteomes" id="UP000824242"/>
    </source>
</evidence>
<dbReference type="InterPro" id="IPR014507">
    <property type="entry name" value="Baseplate_assembly_J_pred"/>
</dbReference>
<dbReference type="Pfam" id="PF26079">
    <property type="entry name" value="Baseplate_J_C"/>
    <property type="match status" value="1"/>
</dbReference>
<evidence type="ECO:0000259" key="2">
    <source>
        <dbReference type="Pfam" id="PF26078"/>
    </source>
</evidence>
<organism evidence="4 5">
    <name type="scientific">Candidatus Caccousia avicola</name>
    <dbReference type="NCBI Taxonomy" id="2840721"/>
    <lineage>
        <taxon>Bacteria</taxon>
        <taxon>Bacillati</taxon>
        <taxon>Bacillota</taxon>
        <taxon>Clostridia</taxon>
        <taxon>Eubacteriales</taxon>
        <taxon>Oscillospiraceae</taxon>
        <taxon>Oscillospiraceae incertae sedis</taxon>
        <taxon>Candidatus Caccousia</taxon>
    </lineage>
</organism>
<reference evidence="4" key="1">
    <citation type="submission" date="2020-10" db="EMBL/GenBank/DDBJ databases">
        <authorList>
            <person name="Gilroy R."/>
        </authorList>
    </citation>
    <scope>NUCLEOTIDE SEQUENCE</scope>
    <source>
        <strain evidence="4">ChiSxjej1B13-7958</strain>
    </source>
</reference>
<reference evidence="4" key="2">
    <citation type="journal article" date="2021" name="PeerJ">
        <title>Extensive microbial diversity within the chicken gut microbiome revealed by metagenomics and culture.</title>
        <authorList>
            <person name="Gilroy R."/>
            <person name="Ravi A."/>
            <person name="Getino M."/>
            <person name="Pursley I."/>
            <person name="Horton D.L."/>
            <person name="Alikhan N.F."/>
            <person name="Baker D."/>
            <person name="Gharbi K."/>
            <person name="Hall N."/>
            <person name="Watson M."/>
            <person name="Adriaenssens E.M."/>
            <person name="Foster-Nyarko E."/>
            <person name="Jarju S."/>
            <person name="Secka A."/>
            <person name="Antonio M."/>
            <person name="Oren A."/>
            <person name="Chaudhuri R.R."/>
            <person name="La Ragione R."/>
            <person name="Hildebrand F."/>
            <person name="Pallen M.J."/>
        </authorList>
    </citation>
    <scope>NUCLEOTIDE SEQUENCE</scope>
    <source>
        <strain evidence="4">ChiSxjej1B13-7958</strain>
    </source>
</reference>
<dbReference type="InterPro" id="IPR058531">
    <property type="entry name" value="Baseplate_J_M"/>
</dbReference>
<name>A0A9D1AQM7_9FIRM</name>
<gene>
    <name evidence="4" type="ORF">IAB89_09065</name>
</gene>
<evidence type="ECO:0000313" key="4">
    <source>
        <dbReference type="EMBL" id="HIR47783.1"/>
    </source>
</evidence>
<proteinExistence type="predicted"/>
<dbReference type="Proteomes" id="UP000824242">
    <property type="component" value="Unassembled WGS sequence"/>
</dbReference>
<dbReference type="InterPro" id="IPR058530">
    <property type="entry name" value="Baseplate_J-like_C"/>
</dbReference>
<feature type="domain" description="Baseplate J-like C-terminal" evidence="3">
    <location>
        <begin position="286"/>
        <end position="353"/>
    </location>
</feature>
<dbReference type="InterPro" id="IPR006949">
    <property type="entry name" value="Barrel_Baseplate_J-like"/>
</dbReference>
<protein>
    <submittedName>
        <fullName evidence="4">Baseplate J/gp47 family protein</fullName>
    </submittedName>
</protein>